<dbReference type="HAMAP" id="MF_00061">
    <property type="entry name" value="IspE"/>
    <property type="match status" value="1"/>
</dbReference>
<comment type="pathway">
    <text evidence="10">Isoprenoid biosynthesis; isopentenyl diphosphate biosynthesis via DXP pathway; isopentenyl diphosphate from 1-deoxy-D-xylulose 5-phosphate: step 3/6.</text>
</comment>
<dbReference type="SUPFAM" id="SSF55060">
    <property type="entry name" value="GHMP Kinase, C-terminal domain"/>
    <property type="match status" value="1"/>
</dbReference>
<dbReference type="InterPro" id="IPR036554">
    <property type="entry name" value="GHMP_kinase_C_sf"/>
</dbReference>
<dbReference type="GO" id="GO:0019288">
    <property type="term" value="P:isopentenyl diphosphate biosynthetic process, methylerythritol 4-phosphate pathway"/>
    <property type="evidence" value="ECO:0007669"/>
    <property type="project" value="UniProtKB-UniRule"/>
</dbReference>
<evidence type="ECO:0000256" key="5">
    <source>
        <dbReference type="ARBA" id="ARBA00022741"/>
    </source>
</evidence>
<dbReference type="GO" id="GO:0016114">
    <property type="term" value="P:terpenoid biosynthetic process"/>
    <property type="evidence" value="ECO:0007669"/>
    <property type="project" value="UniProtKB-UniRule"/>
</dbReference>
<evidence type="ECO:0000256" key="4">
    <source>
        <dbReference type="ARBA" id="ARBA00022679"/>
    </source>
</evidence>
<keyword evidence="6 10" id="KW-0418">Kinase</keyword>
<dbReference type="Pfam" id="PF00288">
    <property type="entry name" value="GHMP_kinases_N"/>
    <property type="match status" value="1"/>
</dbReference>
<dbReference type="GO" id="GO:0050515">
    <property type="term" value="F:4-(cytidine 5'-diphospho)-2-C-methyl-D-erythritol kinase activity"/>
    <property type="evidence" value="ECO:0007669"/>
    <property type="project" value="UniProtKB-UniRule"/>
</dbReference>
<evidence type="ECO:0000256" key="8">
    <source>
        <dbReference type="ARBA" id="ARBA00023229"/>
    </source>
</evidence>
<name>A0A0F4QGQ1_9GAMM</name>
<protein>
    <recommendedName>
        <fullName evidence="3 10">4-diphosphocytidyl-2-C-methyl-D-erythritol kinase</fullName>
        <shortName evidence="10">CMK</shortName>
        <ecNumber evidence="2 10">2.7.1.148</ecNumber>
    </recommendedName>
    <alternativeName>
        <fullName evidence="9 10">4-(cytidine-5'-diphospho)-2-C-methyl-D-erythritol kinase</fullName>
    </alternativeName>
</protein>
<dbReference type="AlphaFoldDB" id="A0A0F4QGQ1"/>
<dbReference type="PATRIC" id="fig|43658.5.peg.4076"/>
<dbReference type="EC" id="2.7.1.148" evidence="2 10"/>
<dbReference type="UniPathway" id="UPA00056">
    <property type="reaction ID" value="UER00094"/>
</dbReference>
<dbReference type="InterPro" id="IPR004424">
    <property type="entry name" value="IspE"/>
</dbReference>
<evidence type="ECO:0000256" key="1">
    <source>
        <dbReference type="ARBA" id="ARBA00009684"/>
    </source>
</evidence>
<feature type="active site" evidence="10">
    <location>
        <position position="11"/>
    </location>
</feature>
<comment type="caution">
    <text evidence="13">The sequence shown here is derived from an EMBL/GenBank/DDBJ whole genome shotgun (WGS) entry which is preliminary data.</text>
</comment>
<dbReference type="Pfam" id="PF08544">
    <property type="entry name" value="GHMP_kinases_C"/>
    <property type="match status" value="1"/>
</dbReference>
<dbReference type="InterPro" id="IPR013750">
    <property type="entry name" value="GHMP_kinase_C_dom"/>
</dbReference>
<keyword evidence="5 10" id="KW-0547">Nucleotide-binding</keyword>
<dbReference type="RefSeq" id="WP_046006615.1">
    <property type="nucleotide sequence ID" value="NZ_JXYA01000049.1"/>
</dbReference>
<dbReference type="InterPro" id="IPR006204">
    <property type="entry name" value="GHMP_kinase_N_dom"/>
</dbReference>
<dbReference type="Gene3D" id="3.30.70.890">
    <property type="entry name" value="GHMP kinase, C-terminal domain"/>
    <property type="match status" value="1"/>
</dbReference>
<dbReference type="OrthoDB" id="9809438at2"/>
<keyword evidence="8 10" id="KW-0414">Isoprene biosynthesis</keyword>
<evidence type="ECO:0000256" key="7">
    <source>
        <dbReference type="ARBA" id="ARBA00022840"/>
    </source>
</evidence>
<dbReference type="PANTHER" id="PTHR43527">
    <property type="entry name" value="4-DIPHOSPHOCYTIDYL-2-C-METHYL-D-ERYTHRITOL KINASE, CHLOROPLASTIC"/>
    <property type="match status" value="1"/>
</dbReference>
<dbReference type="NCBIfam" id="TIGR00154">
    <property type="entry name" value="ispE"/>
    <property type="match status" value="1"/>
</dbReference>
<reference evidence="13 14" key="1">
    <citation type="journal article" date="2015" name="BMC Genomics">
        <title>Genome mining reveals unlocked bioactive potential of marine Gram-negative bacteria.</title>
        <authorList>
            <person name="Machado H."/>
            <person name="Sonnenschein E.C."/>
            <person name="Melchiorsen J."/>
            <person name="Gram L."/>
        </authorList>
    </citation>
    <scope>NUCLEOTIDE SEQUENCE [LARGE SCALE GENOMIC DNA]</scope>
    <source>
        <strain evidence="13 14">S2471</strain>
    </source>
</reference>
<feature type="binding site" evidence="10">
    <location>
        <begin position="94"/>
        <end position="104"/>
    </location>
    <ligand>
        <name>ATP</name>
        <dbReference type="ChEBI" id="CHEBI:30616"/>
    </ligand>
</feature>
<dbReference type="PIRSF" id="PIRSF010376">
    <property type="entry name" value="IspE"/>
    <property type="match status" value="1"/>
</dbReference>
<dbReference type="Gene3D" id="3.30.230.10">
    <property type="match status" value="1"/>
</dbReference>
<comment type="similarity">
    <text evidence="1 10">Belongs to the GHMP kinase family. IspE subfamily.</text>
</comment>
<dbReference type="PANTHER" id="PTHR43527:SF2">
    <property type="entry name" value="4-DIPHOSPHOCYTIDYL-2-C-METHYL-D-ERYTHRITOL KINASE, CHLOROPLASTIC"/>
    <property type="match status" value="1"/>
</dbReference>
<evidence type="ECO:0000256" key="6">
    <source>
        <dbReference type="ARBA" id="ARBA00022777"/>
    </source>
</evidence>
<dbReference type="InterPro" id="IPR014721">
    <property type="entry name" value="Ribsml_uS5_D2-typ_fold_subgr"/>
</dbReference>
<keyword evidence="14" id="KW-1185">Reference proteome</keyword>
<evidence type="ECO:0000256" key="3">
    <source>
        <dbReference type="ARBA" id="ARBA00017473"/>
    </source>
</evidence>
<organism evidence="13 14">
    <name type="scientific">Pseudoalteromonas rubra</name>
    <dbReference type="NCBI Taxonomy" id="43658"/>
    <lineage>
        <taxon>Bacteria</taxon>
        <taxon>Pseudomonadati</taxon>
        <taxon>Pseudomonadota</taxon>
        <taxon>Gammaproteobacteria</taxon>
        <taxon>Alteromonadales</taxon>
        <taxon>Pseudoalteromonadaceae</taxon>
        <taxon>Pseudoalteromonas</taxon>
    </lineage>
</organism>
<feature type="domain" description="GHMP kinase C-terminal" evidence="12">
    <location>
        <begin position="204"/>
        <end position="259"/>
    </location>
</feature>
<accession>A0A0F4QGQ1</accession>
<dbReference type="SUPFAM" id="SSF54211">
    <property type="entry name" value="Ribosomal protein S5 domain 2-like"/>
    <property type="match status" value="1"/>
</dbReference>
<evidence type="ECO:0000259" key="11">
    <source>
        <dbReference type="Pfam" id="PF00288"/>
    </source>
</evidence>
<keyword evidence="7 10" id="KW-0067">ATP-binding</keyword>
<dbReference type="EMBL" id="JXYA01000049">
    <property type="protein sequence ID" value="KJZ06474.1"/>
    <property type="molecule type" value="Genomic_DNA"/>
</dbReference>
<dbReference type="InterPro" id="IPR020568">
    <property type="entry name" value="Ribosomal_Su5_D2-typ_SF"/>
</dbReference>
<keyword evidence="4 10" id="KW-0808">Transferase</keyword>
<evidence type="ECO:0000256" key="2">
    <source>
        <dbReference type="ARBA" id="ARBA00012052"/>
    </source>
</evidence>
<evidence type="ECO:0000313" key="14">
    <source>
        <dbReference type="Proteomes" id="UP000033452"/>
    </source>
</evidence>
<evidence type="ECO:0000256" key="9">
    <source>
        <dbReference type="ARBA" id="ARBA00032554"/>
    </source>
</evidence>
<evidence type="ECO:0000259" key="12">
    <source>
        <dbReference type="Pfam" id="PF08544"/>
    </source>
</evidence>
<feature type="active site" evidence="10">
    <location>
        <position position="136"/>
    </location>
</feature>
<gene>
    <name evidence="10" type="primary">ispE</name>
    <name evidence="13" type="ORF">TW77_19305</name>
</gene>
<dbReference type="GO" id="GO:0005524">
    <property type="term" value="F:ATP binding"/>
    <property type="evidence" value="ECO:0007669"/>
    <property type="project" value="UniProtKB-UniRule"/>
</dbReference>
<comment type="function">
    <text evidence="10">Catalyzes the phosphorylation of the position 2 hydroxy group of 4-diphosphocytidyl-2C-methyl-D-erythritol.</text>
</comment>
<evidence type="ECO:0000313" key="13">
    <source>
        <dbReference type="EMBL" id="KJZ06474.1"/>
    </source>
</evidence>
<comment type="catalytic activity">
    <reaction evidence="10">
        <text>4-CDP-2-C-methyl-D-erythritol + ATP = 4-CDP-2-C-methyl-D-erythritol 2-phosphate + ADP + H(+)</text>
        <dbReference type="Rhea" id="RHEA:18437"/>
        <dbReference type="ChEBI" id="CHEBI:15378"/>
        <dbReference type="ChEBI" id="CHEBI:30616"/>
        <dbReference type="ChEBI" id="CHEBI:57823"/>
        <dbReference type="ChEBI" id="CHEBI:57919"/>
        <dbReference type="ChEBI" id="CHEBI:456216"/>
        <dbReference type="EC" id="2.7.1.148"/>
    </reaction>
</comment>
<feature type="domain" description="GHMP kinase N-terminal" evidence="11">
    <location>
        <begin position="66"/>
        <end position="143"/>
    </location>
</feature>
<dbReference type="Proteomes" id="UP000033452">
    <property type="component" value="Unassembled WGS sequence"/>
</dbReference>
<proteinExistence type="inferred from homology"/>
<evidence type="ECO:0000256" key="10">
    <source>
        <dbReference type="HAMAP-Rule" id="MF_00061"/>
    </source>
</evidence>
<sequence>MKTLTLTAPAKLNLFLHINGRRADGYHELETLFTMLEYGDELTFSLIKQDIVEIGGDVAGIPLQENLIYRAAEALRPHKKSPFGAHVQLVKKLPMGGGVGGGSSDAATTLLALNTLWQCDLSLDQLADIGLSLGADVPVFVRGKTALAQGVGEKLSPYTLAKKHYLVVFPNVHVGTVEVFTHPELPRNTPKLPEGWTIDQTHNDCQALVKKLYPEVEKTLSWLLKYAPSRMTGTGGCCFAEFDSAQAAQRVLEQLPSHWTGFVTQSASESIAHRQLAAWRKDEVK</sequence>